<evidence type="ECO:0000313" key="2">
    <source>
        <dbReference type="EMBL" id="MBE0360838.1"/>
    </source>
</evidence>
<evidence type="ECO:0000313" key="3">
    <source>
        <dbReference type="Proteomes" id="UP000648482"/>
    </source>
</evidence>
<name>A0ABR9E316_9GAMM</name>
<protein>
    <submittedName>
        <fullName evidence="2">Uncharacterized protein</fullName>
    </submittedName>
</protein>
<sequence>MASTQSSLTLQQTTLRAKARPTCRSSFMAKTQSSLTLQQTSLRTKARPTCRSSFMATN</sequence>
<feature type="compositionally biased region" description="Low complexity" evidence="1">
    <location>
        <begin position="31"/>
        <end position="42"/>
    </location>
</feature>
<feature type="compositionally biased region" description="Low complexity" evidence="1">
    <location>
        <begin position="1"/>
        <end position="15"/>
    </location>
</feature>
<organism evidence="2 3">
    <name type="scientific">Pseudoalteromonas aliena SW19</name>
    <dbReference type="NCBI Taxonomy" id="1314866"/>
    <lineage>
        <taxon>Bacteria</taxon>
        <taxon>Pseudomonadati</taxon>
        <taxon>Pseudomonadota</taxon>
        <taxon>Gammaproteobacteria</taxon>
        <taxon>Alteromonadales</taxon>
        <taxon>Pseudoalteromonadaceae</taxon>
        <taxon>Pseudoalteromonas</taxon>
    </lineage>
</organism>
<dbReference type="Proteomes" id="UP000648482">
    <property type="component" value="Unassembled WGS sequence"/>
</dbReference>
<proteinExistence type="predicted"/>
<keyword evidence="3" id="KW-1185">Reference proteome</keyword>
<feature type="region of interest" description="Disordered" evidence="1">
    <location>
        <begin position="1"/>
        <end position="58"/>
    </location>
</feature>
<dbReference type="RefSeq" id="WP_193156375.1">
    <property type="nucleotide sequence ID" value="NZ_AQGU01000028.1"/>
</dbReference>
<evidence type="ECO:0000256" key="1">
    <source>
        <dbReference type="SAM" id="MobiDB-lite"/>
    </source>
</evidence>
<reference evidence="2 3" key="1">
    <citation type="submission" date="2015-06" db="EMBL/GenBank/DDBJ databases">
        <title>Genome sequence of Pseudoalteromonas aliena.</title>
        <authorList>
            <person name="Xie B.-B."/>
            <person name="Rong J.-C."/>
            <person name="Qin Q.-L."/>
            <person name="Zhang Y.-Z."/>
        </authorList>
    </citation>
    <scope>NUCLEOTIDE SEQUENCE [LARGE SCALE GENOMIC DNA]</scope>
    <source>
        <strain evidence="2 3">SW19</strain>
    </source>
</reference>
<accession>A0ABR9E316</accession>
<gene>
    <name evidence="2" type="ORF">PALI_a2896</name>
</gene>
<dbReference type="EMBL" id="AQGU01000028">
    <property type="protein sequence ID" value="MBE0360838.1"/>
    <property type="molecule type" value="Genomic_DNA"/>
</dbReference>
<comment type="caution">
    <text evidence="2">The sequence shown here is derived from an EMBL/GenBank/DDBJ whole genome shotgun (WGS) entry which is preliminary data.</text>
</comment>